<keyword evidence="7" id="KW-1185">Reference proteome</keyword>
<dbReference type="InterPro" id="IPR020904">
    <property type="entry name" value="Sc_DH/Rdtase_CS"/>
</dbReference>
<evidence type="ECO:0000256" key="2">
    <source>
        <dbReference type="ARBA" id="ARBA00006484"/>
    </source>
</evidence>
<dbReference type="Proteomes" id="UP001500866">
    <property type="component" value="Unassembled WGS sequence"/>
</dbReference>
<dbReference type="Pfam" id="PF00106">
    <property type="entry name" value="adh_short"/>
    <property type="match status" value="1"/>
</dbReference>
<dbReference type="InterPro" id="IPR036291">
    <property type="entry name" value="NAD(P)-bd_dom_sf"/>
</dbReference>
<proteinExistence type="inferred from homology"/>
<name>A0ABP3QTS9_9BACI</name>
<gene>
    <name evidence="6" type="ORF">GCM10009001_10010</name>
</gene>
<dbReference type="InterPro" id="IPR002347">
    <property type="entry name" value="SDR_fam"/>
</dbReference>
<reference evidence="7" key="1">
    <citation type="journal article" date="2019" name="Int. J. Syst. Evol. Microbiol.">
        <title>The Global Catalogue of Microorganisms (GCM) 10K type strain sequencing project: providing services to taxonomists for standard genome sequencing and annotation.</title>
        <authorList>
            <consortium name="The Broad Institute Genomics Platform"/>
            <consortium name="The Broad Institute Genome Sequencing Center for Infectious Disease"/>
            <person name="Wu L."/>
            <person name="Ma J."/>
        </authorList>
    </citation>
    <scope>NUCLEOTIDE SEQUENCE [LARGE SCALE GENOMIC DNA]</scope>
    <source>
        <strain evidence="7">JCM 15395</strain>
    </source>
</reference>
<dbReference type="PANTHER" id="PTHR44085:SF2">
    <property type="entry name" value="SEPIAPTERIN REDUCTASE"/>
    <property type="match status" value="1"/>
</dbReference>
<dbReference type="PANTHER" id="PTHR44085">
    <property type="entry name" value="SEPIAPTERIN REDUCTASE"/>
    <property type="match status" value="1"/>
</dbReference>
<dbReference type="PROSITE" id="PS00061">
    <property type="entry name" value="ADH_SHORT"/>
    <property type="match status" value="1"/>
</dbReference>
<dbReference type="EMBL" id="BAAADS010000006">
    <property type="protein sequence ID" value="GAA0595892.1"/>
    <property type="molecule type" value="Genomic_DNA"/>
</dbReference>
<sequence length="252" mass="28018">MRYGVVTGVSKGLGESIAKILMESGVNVIGISRSKNNFLKEAAQQNHVSFQHFSCDLGDVDEIEKTVNEVSGLIFREEPSSVYLVNNAAVLDPVDKSMNLDNRDLAYHMQVNSLAPMVMTNLFLKKVSEEEVPFIGVTITSGAAERPVYGWSAYCSSKASINMYTKTVALEQEELKSESKVIAFSPGIMDTQMQEKIRASNKDEFIEVDTFKDYKNKNLLKDTDAVGSVLVDILTDEASIENGKIYHVKDYY</sequence>
<dbReference type="InterPro" id="IPR051721">
    <property type="entry name" value="Biopterin_syn/organic_redct"/>
</dbReference>
<evidence type="ECO:0000256" key="5">
    <source>
        <dbReference type="ARBA" id="ARBA00023002"/>
    </source>
</evidence>
<comment type="subcellular location">
    <subcellularLocation>
        <location evidence="1">Cytoplasm</location>
    </subcellularLocation>
</comment>
<organism evidence="6 7">
    <name type="scientific">Virgibacillus siamensis</name>
    <dbReference type="NCBI Taxonomy" id="480071"/>
    <lineage>
        <taxon>Bacteria</taxon>
        <taxon>Bacillati</taxon>
        <taxon>Bacillota</taxon>
        <taxon>Bacilli</taxon>
        <taxon>Bacillales</taxon>
        <taxon>Bacillaceae</taxon>
        <taxon>Virgibacillus</taxon>
    </lineage>
</organism>
<dbReference type="SUPFAM" id="SSF51735">
    <property type="entry name" value="NAD(P)-binding Rossmann-fold domains"/>
    <property type="match status" value="1"/>
</dbReference>
<accession>A0ABP3QTS9</accession>
<evidence type="ECO:0000256" key="4">
    <source>
        <dbReference type="ARBA" id="ARBA00022857"/>
    </source>
</evidence>
<evidence type="ECO:0000256" key="3">
    <source>
        <dbReference type="ARBA" id="ARBA00022490"/>
    </source>
</evidence>
<evidence type="ECO:0000313" key="6">
    <source>
        <dbReference type="EMBL" id="GAA0595892.1"/>
    </source>
</evidence>
<comment type="similarity">
    <text evidence="2">Belongs to the short-chain dehydrogenases/reductases (SDR) family.</text>
</comment>
<dbReference type="PRINTS" id="PR00081">
    <property type="entry name" value="GDHRDH"/>
</dbReference>
<dbReference type="NCBIfam" id="NF005381">
    <property type="entry name" value="PRK06924.1"/>
    <property type="match status" value="1"/>
</dbReference>
<keyword evidence="4" id="KW-0521">NADP</keyword>
<evidence type="ECO:0000313" key="7">
    <source>
        <dbReference type="Proteomes" id="UP001500866"/>
    </source>
</evidence>
<keyword evidence="5" id="KW-0560">Oxidoreductase</keyword>
<protein>
    <submittedName>
        <fullName evidence="6">(S)-benzoin forming benzil reductase</fullName>
    </submittedName>
</protein>
<comment type="caution">
    <text evidence="6">The sequence shown here is derived from an EMBL/GenBank/DDBJ whole genome shotgun (WGS) entry which is preliminary data.</text>
</comment>
<dbReference type="Gene3D" id="3.40.50.720">
    <property type="entry name" value="NAD(P)-binding Rossmann-like Domain"/>
    <property type="match status" value="1"/>
</dbReference>
<evidence type="ECO:0000256" key="1">
    <source>
        <dbReference type="ARBA" id="ARBA00004496"/>
    </source>
</evidence>
<dbReference type="RefSeq" id="WP_343810858.1">
    <property type="nucleotide sequence ID" value="NZ_BAAADS010000006.1"/>
</dbReference>
<keyword evidence="3" id="KW-0963">Cytoplasm</keyword>